<dbReference type="Proteomes" id="UP001302321">
    <property type="component" value="Unassembled WGS sequence"/>
</dbReference>
<protein>
    <submittedName>
        <fullName evidence="5">NADP-dependent oxidoreductase domain-containing protein</fullName>
    </submittedName>
</protein>
<evidence type="ECO:0000259" key="4">
    <source>
        <dbReference type="Pfam" id="PF00248"/>
    </source>
</evidence>
<comment type="caution">
    <text evidence="5">The sequence shown here is derived from an EMBL/GenBank/DDBJ whole genome shotgun (WGS) entry which is preliminary data.</text>
</comment>
<dbReference type="Pfam" id="PF00248">
    <property type="entry name" value="Aldo_ket_red"/>
    <property type="match status" value="1"/>
</dbReference>
<dbReference type="InterPro" id="IPR036812">
    <property type="entry name" value="NAD(P)_OxRdtase_dom_sf"/>
</dbReference>
<dbReference type="EMBL" id="MU866315">
    <property type="protein sequence ID" value="KAK4173865.1"/>
    <property type="molecule type" value="Genomic_DNA"/>
</dbReference>
<gene>
    <name evidence="5" type="ORF">QBC36DRAFT_193683</name>
</gene>
<dbReference type="InterPro" id="IPR020471">
    <property type="entry name" value="AKR"/>
</dbReference>
<dbReference type="SUPFAM" id="SSF51430">
    <property type="entry name" value="NAD(P)-linked oxidoreductase"/>
    <property type="match status" value="1"/>
</dbReference>
<dbReference type="AlphaFoldDB" id="A0AAN6W249"/>
<name>A0AAN6W249_9PEZI</name>
<dbReference type="GO" id="GO:0016616">
    <property type="term" value="F:oxidoreductase activity, acting on the CH-OH group of donors, NAD or NADP as acceptor"/>
    <property type="evidence" value="ECO:0007669"/>
    <property type="project" value="UniProtKB-ARBA"/>
</dbReference>
<keyword evidence="6" id="KW-1185">Reference proteome</keyword>
<organism evidence="5 6">
    <name type="scientific">Triangularia setosa</name>
    <dbReference type="NCBI Taxonomy" id="2587417"/>
    <lineage>
        <taxon>Eukaryota</taxon>
        <taxon>Fungi</taxon>
        <taxon>Dikarya</taxon>
        <taxon>Ascomycota</taxon>
        <taxon>Pezizomycotina</taxon>
        <taxon>Sordariomycetes</taxon>
        <taxon>Sordariomycetidae</taxon>
        <taxon>Sordariales</taxon>
        <taxon>Podosporaceae</taxon>
        <taxon>Triangularia</taxon>
    </lineage>
</organism>
<feature type="non-terminal residue" evidence="5">
    <location>
        <position position="1"/>
    </location>
</feature>
<dbReference type="PANTHER" id="PTHR43827">
    <property type="entry name" value="2,5-DIKETO-D-GLUCONIC ACID REDUCTASE"/>
    <property type="match status" value="1"/>
</dbReference>
<feature type="domain" description="NADP-dependent oxidoreductase" evidence="4">
    <location>
        <begin position="5"/>
        <end position="82"/>
    </location>
</feature>
<reference evidence="5" key="2">
    <citation type="submission" date="2023-05" db="EMBL/GenBank/DDBJ databases">
        <authorList>
            <consortium name="Lawrence Berkeley National Laboratory"/>
            <person name="Steindorff A."/>
            <person name="Hensen N."/>
            <person name="Bonometti L."/>
            <person name="Westerberg I."/>
            <person name="Brannstrom I.O."/>
            <person name="Guillou S."/>
            <person name="Cros-Aarteil S."/>
            <person name="Calhoun S."/>
            <person name="Haridas S."/>
            <person name="Kuo A."/>
            <person name="Mondo S."/>
            <person name="Pangilinan J."/>
            <person name="Riley R."/>
            <person name="Labutti K."/>
            <person name="Andreopoulos B."/>
            <person name="Lipzen A."/>
            <person name="Chen C."/>
            <person name="Yanf M."/>
            <person name="Daum C."/>
            <person name="Ng V."/>
            <person name="Clum A."/>
            <person name="Ohm R."/>
            <person name="Martin F."/>
            <person name="Silar P."/>
            <person name="Natvig D."/>
            <person name="Lalanne C."/>
            <person name="Gautier V."/>
            <person name="Ament-Velasquez S.L."/>
            <person name="Kruys A."/>
            <person name="Hutchinson M.I."/>
            <person name="Powell A.J."/>
            <person name="Barry K."/>
            <person name="Miller A.N."/>
            <person name="Grigoriev I.V."/>
            <person name="Debuchy R."/>
            <person name="Gladieux P."/>
            <person name="Thoren M.H."/>
            <person name="Johannesson H."/>
        </authorList>
    </citation>
    <scope>NUCLEOTIDE SEQUENCE</scope>
    <source>
        <strain evidence="5">CBS 892.96</strain>
    </source>
</reference>
<evidence type="ECO:0000256" key="3">
    <source>
        <dbReference type="ARBA" id="ARBA00023002"/>
    </source>
</evidence>
<dbReference type="InterPro" id="IPR023210">
    <property type="entry name" value="NADP_OxRdtase_dom"/>
</dbReference>
<proteinExistence type="inferred from homology"/>
<comment type="similarity">
    <text evidence="1">Belongs to the aldo/keto reductase family.</text>
</comment>
<dbReference type="PANTHER" id="PTHR43827:SF3">
    <property type="entry name" value="NADP-DEPENDENT OXIDOREDUCTASE DOMAIN-CONTAINING PROTEIN"/>
    <property type="match status" value="1"/>
</dbReference>
<dbReference type="Gene3D" id="3.20.20.100">
    <property type="entry name" value="NADP-dependent oxidoreductase domain"/>
    <property type="match status" value="1"/>
</dbReference>
<reference evidence="5" key="1">
    <citation type="journal article" date="2023" name="Mol. Phylogenet. Evol.">
        <title>Genome-scale phylogeny and comparative genomics of the fungal order Sordariales.</title>
        <authorList>
            <person name="Hensen N."/>
            <person name="Bonometti L."/>
            <person name="Westerberg I."/>
            <person name="Brannstrom I.O."/>
            <person name="Guillou S."/>
            <person name="Cros-Aarteil S."/>
            <person name="Calhoun S."/>
            <person name="Haridas S."/>
            <person name="Kuo A."/>
            <person name="Mondo S."/>
            <person name="Pangilinan J."/>
            <person name="Riley R."/>
            <person name="LaButti K."/>
            <person name="Andreopoulos B."/>
            <person name="Lipzen A."/>
            <person name="Chen C."/>
            <person name="Yan M."/>
            <person name="Daum C."/>
            <person name="Ng V."/>
            <person name="Clum A."/>
            <person name="Steindorff A."/>
            <person name="Ohm R.A."/>
            <person name="Martin F."/>
            <person name="Silar P."/>
            <person name="Natvig D.O."/>
            <person name="Lalanne C."/>
            <person name="Gautier V."/>
            <person name="Ament-Velasquez S.L."/>
            <person name="Kruys A."/>
            <person name="Hutchinson M.I."/>
            <person name="Powell A.J."/>
            <person name="Barry K."/>
            <person name="Miller A.N."/>
            <person name="Grigoriev I.V."/>
            <person name="Debuchy R."/>
            <person name="Gladieux P."/>
            <person name="Hiltunen Thoren M."/>
            <person name="Johannesson H."/>
        </authorList>
    </citation>
    <scope>NUCLEOTIDE SEQUENCE</scope>
    <source>
        <strain evidence="5">CBS 892.96</strain>
    </source>
</reference>
<keyword evidence="2" id="KW-0521">NADP</keyword>
<keyword evidence="3" id="KW-0560">Oxidoreductase</keyword>
<accession>A0AAN6W249</accession>
<evidence type="ECO:0000256" key="2">
    <source>
        <dbReference type="ARBA" id="ARBA00022857"/>
    </source>
</evidence>
<evidence type="ECO:0000313" key="5">
    <source>
        <dbReference type="EMBL" id="KAK4173865.1"/>
    </source>
</evidence>
<sequence length="85" mass="9467">ADPAKYPDKSVKQSVLAALKVRYRHIDTSLRYGNGLGEREVGEVIHESGILREEIVVVTKLYNVFRGPEDVEVNLVISLQNLGFG</sequence>
<evidence type="ECO:0000313" key="6">
    <source>
        <dbReference type="Proteomes" id="UP001302321"/>
    </source>
</evidence>
<evidence type="ECO:0000256" key="1">
    <source>
        <dbReference type="ARBA" id="ARBA00007905"/>
    </source>
</evidence>